<dbReference type="GO" id="GO:0016747">
    <property type="term" value="F:acyltransferase activity, transferring groups other than amino-acyl groups"/>
    <property type="evidence" value="ECO:0007669"/>
    <property type="project" value="InterPro"/>
</dbReference>
<dbReference type="PANTHER" id="PTHR43415">
    <property type="entry name" value="SPERMIDINE N(1)-ACETYLTRANSFERASE"/>
    <property type="match status" value="1"/>
</dbReference>
<gene>
    <name evidence="2" type="ORF">NLJ89_g461</name>
</gene>
<dbReference type="InterPro" id="IPR016181">
    <property type="entry name" value="Acyl_CoA_acyltransferase"/>
</dbReference>
<proteinExistence type="predicted"/>
<organism evidence="2 3">
    <name type="scientific">Agrocybe chaxingu</name>
    <dbReference type="NCBI Taxonomy" id="84603"/>
    <lineage>
        <taxon>Eukaryota</taxon>
        <taxon>Fungi</taxon>
        <taxon>Dikarya</taxon>
        <taxon>Basidiomycota</taxon>
        <taxon>Agaricomycotina</taxon>
        <taxon>Agaricomycetes</taxon>
        <taxon>Agaricomycetidae</taxon>
        <taxon>Agaricales</taxon>
        <taxon>Agaricineae</taxon>
        <taxon>Strophariaceae</taxon>
        <taxon>Agrocybe</taxon>
    </lineage>
</organism>
<dbReference type="Proteomes" id="UP001148786">
    <property type="component" value="Unassembled WGS sequence"/>
</dbReference>
<dbReference type="InterPro" id="IPR000182">
    <property type="entry name" value="GNAT_dom"/>
</dbReference>
<dbReference type="CDD" id="cd04301">
    <property type="entry name" value="NAT_SF"/>
    <property type="match status" value="1"/>
</dbReference>
<dbReference type="Gene3D" id="3.40.630.30">
    <property type="match status" value="2"/>
</dbReference>
<name>A0A9W8N1Z5_9AGAR</name>
<dbReference type="PROSITE" id="PS51186">
    <property type="entry name" value="GNAT"/>
    <property type="match status" value="2"/>
</dbReference>
<evidence type="ECO:0000313" key="3">
    <source>
        <dbReference type="Proteomes" id="UP001148786"/>
    </source>
</evidence>
<feature type="domain" description="N-acetyltransferase" evidence="1">
    <location>
        <begin position="9"/>
        <end position="185"/>
    </location>
</feature>
<dbReference type="OrthoDB" id="630895at2759"/>
<sequence length="419" mass="48262">MFDLPKNSLHLRAFKAEADLPKLLDLEADPEVAKLSSIHFLVPQNQRWNEEYLEKRVSSIENNFEFFCVIETVPATASAEEPEFVGVVGLRTDGRDRGMRHTSLGIGLAKKFWGKGYGSEIVEFVVNYAFRQLNMHRITLEVYEGNYGGLAVYKKCGFIVEVTHRKKIWYNGGWGSTILMGILVEDWLAKNLNRAGPGQAAREWGLQAFFNLFASHPPAHLTMFALPDLELRLRPFRHSDLDNLYKQEIDVDVAPLMTKRFITPRSEKFKDELRDEVEKEAEMFCIIETIPPESDALPEFVGATALWKRGEPGMRHTSFSIVLEKKFWNKKVWEHITKFMVDYAFCHLNMHRISLEVFEGNDRAIAVYQKCGFMLEGNQRKAHWSDGRWKDIIQMGILVDDWLAAQKAGSEAVKEELRQ</sequence>
<feature type="domain" description="N-acetyltransferase" evidence="1">
    <location>
        <begin position="231"/>
        <end position="400"/>
    </location>
</feature>
<accession>A0A9W8N1Z5</accession>
<protein>
    <recommendedName>
        <fullName evidence="1">N-acetyltransferase domain-containing protein</fullName>
    </recommendedName>
</protein>
<dbReference type="SUPFAM" id="SSF55729">
    <property type="entry name" value="Acyl-CoA N-acyltransferases (Nat)"/>
    <property type="match status" value="2"/>
</dbReference>
<dbReference type="PANTHER" id="PTHR43415:SF3">
    <property type="entry name" value="GNAT-FAMILY ACETYLTRANSFERASE"/>
    <property type="match status" value="1"/>
</dbReference>
<evidence type="ECO:0000259" key="1">
    <source>
        <dbReference type="PROSITE" id="PS51186"/>
    </source>
</evidence>
<comment type="caution">
    <text evidence="2">The sequence shown here is derived from an EMBL/GenBank/DDBJ whole genome shotgun (WGS) entry which is preliminary data.</text>
</comment>
<dbReference type="AlphaFoldDB" id="A0A9W8N1Z5"/>
<reference evidence="2" key="1">
    <citation type="submission" date="2022-07" db="EMBL/GenBank/DDBJ databases">
        <title>Genome Sequence of Agrocybe chaxingu.</title>
        <authorList>
            <person name="Buettner E."/>
        </authorList>
    </citation>
    <scope>NUCLEOTIDE SEQUENCE</scope>
    <source>
        <strain evidence="2">MP-N11</strain>
    </source>
</reference>
<dbReference type="EMBL" id="JANKHO010000017">
    <property type="protein sequence ID" value="KAJ3517519.1"/>
    <property type="molecule type" value="Genomic_DNA"/>
</dbReference>
<keyword evidence="3" id="KW-1185">Reference proteome</keyword>
<dbReference type="Pfam" id="PF13302">
    <property type="entry name" value="Acetyltransf_3"/>
    <property type="match status" value="2"/>
</dbReference>
<evidence type="ECO:0000313" key="2">
    <source>
        <dbReference type="EMBL" id="KAJ3517519.1"/>
    </source>
</evidence>